<dbReference type="Proteomes" id="UP000346198">
    <property type="component" value="Unassembled WGS sequence"/>
</dbReference>
<dbReference type="RefSeq" id="WP_136059760.1">
    <property type="nucleotide sequence ID" value="NZ_CAAHFH010000001.1"/>
</dbReference>
<accession>A0A6C2UFF4</accession>
<dbReference type="CDD" id="cd00761">
    <property type="entry name" value="Glyco_tranf_GTA_type"/>
    <property type="match status" value="1"/>
</dbReference>
<feature type="domain" description="Glycosyltransferase 2-like" evidence="1">
    <location>
        <begin position="23"/>
        <end position="136"/>
    </location>
</feature>
<dbReference type="EMBL" id="CAAHFH010000001">
    <property type="protein sequence ID" value="VGO18257.1"/>
    <property type="molecule type" value="Genomic_DNA"/>
</dbReference>
<sequence>MNTTHDAAGKTWIEPSFEPELVSVIVPTYNREVLLLETLQSVFEQTYRPIELIVVDDGSNDDTGKAVAKWGQGIPEDESFRFRYLLQENRGACAARNLGLLKSCGEFIEFLDSDDLLHPENLEALVSSIQSSPVNDLAYAKSGKFETVPDWSSPSVLSGRPCADGERIAAFSGQPLWLNGSAVYRRRLCAKVGGWNQEVLRCQDWEYNMRVLLADPGVTYVDQVLSLVRLHGDGRISDQYKDVAILRNMFEVTRNVETMLKEAGRFCPACEKEMSGRYLHICKNAIFLGDRPLAADVLHWSAPLRCSRIENIKRHFWRAMTYLPKSAGALAIRGYSCLFPAK</sequence>
<reference evidence="2 3" key="1">
    <citation type="submission" date="2019-04" db="EMBL/GenBank/DDBJ databases">
        <authorList>
            <person name="Van Vliet M D."/>
        </authorList>
    </citation>
    <scope>NUCLEOTIDE SEQUENCE [LARGE SCALE GENOMIC DNA]</scope>
    <source>
        <strain evidence="2 3">F21</strain>
    </source>
</reference>
<dbReference type="Pfam" id="PF00535">
    <property type="entry name" value="Glycos_transf_2"/>
    <property type="match status" value="1"/>
</dbReference>
<dbReference type="InterPro" id="IPR029044">
    <property type="entry name" value="Nucleotide-diphossugar_trans"/>
</dbReference>
<dbReference type="InterPro" id="IPR001173">
    <property type="entry name" value="Glyco_trans_2-like"/>
</dbReference>
<keyword evidence="3" id="KW-1185">Reference proteome</keyword>
<evidence type="ECO:0000313" key="2">
    <source>
        <dbReference type="EMBL" id="VGO18257.1"/>
    </source>
</evidence>
<dbReference type="GO" id="GO:0016758">
    <property type="term" value="F:hexosyltransferase activity"/>
    <property type="evidence" value="ECO:0007669"/>
    <property type="project" value="UniProtKB-ARBA"/>
</dbReference>
<dbReference type="PANTHER" id="PTHR22916">
    <property type="entry name" value="GLYCOSYLTRANSFERASE"/>
    <property type="match status" value="1"/>
</dbReference>
<dbReference type="PANTHER" id="PTHR22916:SF3">
    <property type="entry name" value="UDP-GLCNAC:BETAGAL BETA-1,3-N-ACETYLGLUCOSAMINYLTRANSFERASE-LIKE PROTEIN 1"/>
    <property type="match status" value="1"/>
</dbReference>
<dbReference type="AlphaFoldDB" id="A0A6C2UFF4"/>
<keyword evidence="2" id="KW-0808">Transferase</keyword>
<dbReference type="SUPFAM" id="SSF53448">
    <property type="entry name" value="Nucleotide-diphospho-sugar transferases"/>
    <property type="match status" value="1"/>
</dbReference>
<name>A0A6C2UFF4_9BACT</name>
<gene>
    <name evidence="2" type="primary">pglI_1</name>
    <name evidence="2" type="ORF">SCARR_00309</name>
</gene>
<protein>
    <submittedName>
        <fullName evidence="2">GalNAc(5)-diNAcBac-PP-undecaprenol beta-1,3-glucosyltransferase</fullName>
    </submittedName>
</protein>
<evidence type="ECO:0000313" key="3">
    <source>
        <dbReference type="Proteomes" id="UP000346198"/>
    </source>
</evidence>
<proteinExistence type="predicted"/>
<organism evidence="2 3">
    <name type="scientific">Pontiella sulfatireligans</name>
    <dbReference type="NCBI Taxonomy" id="2750658"/>
    <lineage>
        <taxon>Bacteria</taxon>
        <taxon>Pseudomonadati</taxon>
        <taxon>Kiritimatiellota</taxon>
        <taxon>Kiritimatiellia</taxon>
        <taxon>Kiritimatiellales</taxon>
        <taxon>Pontiellaceae</taxon>
        <taxon>Pontiella</taxon>
    </lineage>
</organism>
<dbReference type="Gene3D" id="3.90.550.10">
    <property type="entry name" value="Spore Coat Polysaccharide Biosynthesis Protein SpsA, Chain A"/>
    <property type="match status" value="1"/>
</dbReference>
<evidence type="ECO:0000259" key="1">
    <source>
        <dbReference type="Pfam" id="PF00535"/>
    </source>
</evidence>